<evidence type="ECO:0000256" key="2">
    <source>
        <dbReference type="ARBA" id="ARBA00012438"/>
    </source>
</evidence>
<dbReference type="SUPFAM" id="SSF55874">
    <property type="entry name" value="ATPase domain of HSP90 chaperone/DNA topoisomerase II/histidine kinase"/>
    <property type="match status" value="1"/>
</dbReference>
<dbReference type="GO" id="GO:0000155">
    <property type="term" value="F:phosphorelay sensor kinase activity"/>
    <property type="evidence" value="ECO:0007669"/>
    <property type="project" value="InterPro"/>
</dbReference>
<dbReference type="Pfam" id="PF02518">
    <property type="entry name" value="HATPase_c"/>
    <property type="match status" value="1"/>
</dbReference>
<dbReference type="InterPro" id="IPR036097">
    <property type="entry name" value="HisK_dim/P_sf"/>
</dbReference>
<dbReference type="EMBL" id="CP003537">
    <property type="protein sequence ID" value="AGH96009.1"/>
    <property type="molecule type" value="Genomic_DNA"/>
</dbReference>
<dbReference type="SMART" id="SM00388">
    <property type="entry name" value="HisKA"/>
    <property type="match status" value="1"/>
</dbReference>
<dbReference type="PANTHER" id="PTHR43065">
    <property type="entry name" value="SENSOR HISTIDINE KINASE"/>
    <property type="match status" value="1"/>
</dbReference>
<dbReference type="RefSeq" id="WP_015470499.1">
    <property type="nucleotide sequence ID" value="NC_020813.1"/>
</dbReference>
<reference evidence="10 11" key="1">
    <citation type="journal article" date="2013" name="ISME J.">
        <title>By their genes ye shall know them: genomic signatures of predatory bacteria.</title>
        <authorList>
            <person name="Pasternak Z."/>
            <person name="Pietrokovski S."/>
            <person name="Rotem O."/>
            <person name="Gophna U."/>
            <person name="Lurie-Weinberger M.N."/>
            <person name="Jurkevitch E."/>
        </authorList>
    </citation>
    <scope>NUCLEOTIDE SEQUENCE [LARGE SCALE GENOMIC DNA]</scope>
    <source>
        <strain evidence="10 11">JSS</strain>
    </source>
</reference>
<dbReference type="SMART" id="SM00387">
    <property type="entry name" value="HATPase_c"/>
    <property type="match status" value="1"/>
</dbReference>
<organism evidence="10 11">
    <name type="scientific">Pseudobdellovibrio exovorus JSS</name>
    <dbReference type="NCBI Taxonomy" id="1184267"/>
    <lineage>
        <taxon>Bacteria</taxon>
        <taxon>Pseudomonadati</taxon>
        <taxon>Bdellovibrionota</taxon>
        <taxon>Bdellovibrionia</taxon>
        <taxon>Bdellovibrionales</taxon>
        <taxon>Pseudobdellovibrionaceae</taxon>
        <taxon>Pseudobdellovibrio</taxon>
    </lineage>
</organism>
<dbReference type="HOGENOM" id="CLU_757923_0_0_7"/>
<keyword evidence="5" id="KW-0547">Nucleotide-binding</keyword>
<dbReference type="InterPro" id="IPR036890">
    <property type="entry name" value="HATPase_C_sf"/>
</dbReference>
<comment type="catalytic activity">
    <reaction evidence="1">
        <text>ATP + protein L-histidine = ADP + protein N-phospho-L-histidine.</text>
        <dbReference type="EC" id="2.7.13.3"/>
    </reaction>
</comment>
<name>M4VS50_9BACT</name>
<dbReference type="PANTHER" id="PTHR43065:SF10">
    <property type="entry name" value="PEROXIDE STRESS-ACTIVATED HISTIDINE KINASE MAK3"/>
    <property type="match status" value="1"/>
</dbReference>
<keyword evidence="11" id="KW-1185">Reference proteome</keyword>
<sequence length="365" mass="41625">MKTSMGDFLDCLDSSALILDTDDSIVKINKKLQEENKVFKFFHLKNDSYQLNQIEKEDWYKYLSICGTTGSAKFLIKSCFYECVMNRLSIEGNKLIMVQFFENRSLKEDVAEYFLNDFRLSQLKELGEIAAGIAHEINNPLTVVSARVQMLLQALKEKKTIPADVLEKNLDKVYTQAERIKKIVDGMRVFSRNSNYDERVLYNLKSIVEEAFSLVSGGMRDNGIEFRFNLQSNEKYISCKPTELIQVFVNLFNNSIYALSKTTFPTIDVHFVEDSQNYHIYFKDNGPGVPEDFDTKIFAPFFTTKPVGAGTGLGLSISNRIIQSYGGSLSLDRTHGNSCFYIKLPRAYPQDFPADGATDIYKYSS</sequence>
<dbReference type="InterPro" id="IPR003661">
    <property type="entry name" value="HisK_dim/P_dom"/>
</dbReference>
<keyword evidence="4" id="KW-0808">Transferase</keyword>
<keyword evidence="7" id="KW-0067">ATP-binding</keyword>
<dbReference type="GO" id="GO:0005524">
    <property type="term" value="F:ATP binding"/>
    <property type="evidence" value="ECO:0007669"/>
    <property type="project" value="UniProtKB-KW"/>
</dbReference>
<dbReference type="CDD" id="cd00082">
    <property type="entry name" value="HisKA"/>
    <property type="match status" value="1"/>
</dbReference>
<dbReference type="InterPro" id="IPR003594">
    <property type="entry name" value="HATPase_dom"/>
</dbReference>
<dbReference type="PATRIC" id="fig|1184267.3.peg.1814"/>
<gene>
    <name evidence="10" type="ORF">A11Q_1793</name>
</gene>
<dbReference type="InterPro" id="IPR004358">
    <property type="entry name" value="Sig_transdc_His_kin-like_C"/>
</dbReference>
<dbReference type="OrthoDB" id="315417at2"/>
<evidence type="ECO:0000256" key="5">
    <source>
        <dbReference type="ARBA" id="ARBA00022741"/>
    </source>
</evidence>
<evidence type="ECO:0000256" key="6">
    <source>
        <dbReference type="ARBA" id="ARBA00022777"/>
    </source>
</evidence>
<dbReference type="SUPFAM" id="SSF47384">
    <property type="entry name" value="Homodimeric domain of signal transducing histidine kinase"/>
    <property type="match status" value="1"/>
</dbReference>
<evidence type="ECO:0000256" key="1">
    <source>
        <dbReference type="ARBA" id="ARBA00000085"/>
    </source>
</evidence>
<dbReference type="AlphaFoldDB" id="M4VS50"/>
<evidence type="ECO:0000256" key="4">
    <source>
        <dbReference type="ARBA" id="ARBA00022679"/>
    </source>
</evidence>
<keyword evidence="6" id="KW-0418">Kinase</keyword>
<feature type="domain" description="Histidine kinase" evidence="9">
    <location>
        <begin position="132"/>
        <end position="348"/>
    </location>
</feature>
<dbReference type="EC" id="2.7.13.3" evidence="2"/>
<dbReference type="Gene3D" id="1.10.287.130">
    <property type="match status" value="1"/>
</dbReference>
<dbReference type="Pfam" id="PF00512">
    <property type="entry name" value="HisKA"/>
    <property type="match status" value="1"/>
</dbReference>
<dbReference type="STRING" id="1184267.A11Q_1793"/>
<evidence type="ECO:0000259" key="9">
    <source>
        <dbReference type="PROSITE" id="PS50109"/>
    </source>
</evidence>
<dbReference type="Gene3D" id="3.30.565.10">
    <property type="entry name" value="Histidine kinase-like ATPase, C-terminal domain"/>
    <property type="match status" value="1"/>
</dbReference>
<dbReference type="KEGG" id="bex:A11Q_1793"/>
<keyword evidence="8" id="KW-0902">Two-component regulatory system</keyword>
<dbReference type="InterPro" id="IPR005467">
    <property type="entry name" value="His_kinase_dom"/>
</dbReference>
<accession>M4VS50</accession>
<dbReference type="PRINTS" id="PR00344">
    <property type="entry name" value="BCTRLSENSOR"/>
</dbReference>
<protein>
    <recommendedName>
        <fullName evidence="2">histidine kinase</fullName>
        <ecNumber evidence="2">2.7.13.3</ecNumber>
    </recommendedName>
</protein>
<dbReference type="PROSITE" id="PS50109">
    <property type="entry name" value="HIS_KIN"/>
    <property type="match status" value="1"/>
</dbReference>
<evidence type="ECO:0000256" key="8">
    <source>
        <dbReference type="ARBA" id="ARBA00023012"/>
    </source>
</evidence>
<evidence type="ECO:0000256" key="7">
    <source>
        <dbReference type="ARBA" id="ARBA00022840"/>
    </source>
</evidence>
<evidence type="ECO:0000256" key="3">
    <source>
        <dbReference type="ARBA" id="ARBA00022553"/>
    </source>
</evidence>
<evidence type="ECO:0000313" key="10">
    <source>
        <dbReference type="EMBL" id="AGH96009.1"/>
    </source>
</evidence>
<evidence type="ECO:0000313" key="11">
    <source>
        <dbReference type="Proteomes" id="UP000012040"/>
    </source>
</evidence>
<dbReference type="Proteomes" id="UP000012040">
    <property type="component" value="Chromosome"/>
</dbReference>
<keyword evidence="3" id="KW-0597">Phosphoprotein</keyword>
<dbReference type="eggNOG" id="COG4191">
    <property type="taxonomic scope" value="Bacteria"/>
</dbReference>
<proteinExistence type="predicted"/>